<dbReference type="PANTHER" id="PTHR46552:SF1">
    <property type="entry name" value="NADH-UBIQUINONE OXIDOREDUCTASE CHAIN 2"/>
    <property type="match status" value="1"/>
</dbReference>
<evidence type="ECO:0000256" key="7">
    <source>
        <dbReference type="ARBA" id="ARBA00022660"/>
    </source>
</evidence>
<reference evidence="20" key="1">
    <citation type="journal article" date="2012" name="PLoS ONE">
        <title>The Mitochondrial Genomes of Nuttalliella namaqua (Ixodoidea: Nuttalliellidae) and Argas africolumbae (Ixodoidae: Argasidae): Estimation of Divergence Dates for the Major Tick Lineages and Reconstruction of Ancestral Blood-Feeding Characters.</title>
        <authorList>
            <person name="Mans B.J."/>
            <person name="de Klerk D."/>
            <person name="Pienaar R."/>
            <person name="de Castro M.H."/>
            <person name="Latif A.A."/>
        </authorList>
    </citation>
    <scope>NUCLEOTIDE SEQUENCE</scope>
</reference>
<dbReference type="InterPro" id="IPR050175">
    <property type="entry name" value="Complex_I_Subunit_2"/>
</dbReference>
<comment type="catalytic activity">
    <reaction evidence="17 18">
        <text>a ubiquinone + NADH + 5 H(+)(in) = a ubiquinol + NAD(+) + 4 H(+)(out)</text>
        <dbReference type="Rhea" id="RHEA:29091"/>
        <dbReference type="Rhea" id="RHEA-COMP:9565"/>
        <dbReference type="Rhea" id="RHEA-COMP:9566"/>
        <dbReference type="ChEBI" id="CHEBI:15378"/>
        <dbReference type="ChEBI" id="CHEBI:16389"/>
        <dbReference type="ChEBI" id="CHEBI:17976"/>
        <dbReference type="ChEBI" id="CHEBI:57540"/>
        <dbReference type="ChEBI" id="CHEBI:57945"/>
        <dbReference type="EC" id="7.1.1.2"/>
    </reaction>
</comment>
<dbReference type="PANTHER" id="PTHR46552">
    <property type="entry name" value="NADH-UBIQUINONE OXIDOREDUCTASE CHAIN 2"/>
    <property type="match status" value="1"/>
</dbReference>
<feature type="transmembrane region" description="Helical" evidence="18">
    <location>
        <begin position="107"/>
        <end position="129"/>
    </location>
</feature>
<keyword evidence="12 18" id="KW-1133">Transmembrane helix</keyword>
<dbReference type="CTD" id="4536"/>
<keyword evidence="11 18" id="KW-0249">Electron transport</keyword>
<dbReference type="GO" id="GO:0008137">
    <property type="term" value="F:NADH dehydrogenase (ubiquinone) activity"/>
    <property type="evidence" value="ECO:0007669"/>
    <property type="project" value="UniProtKB-EC"/>
</dbReference>
<gene>
    <name evidence="20" type="primary">ND2</name>
</gene>
<dbReference type="EMBL" id="JQ665719">
    <property type="protein sequence ID" value="AFV32078.1"/>
    <property type="molecule type" value="Genomic_DNA"/>
</dbReference>
<geneLocation type="mitochondrion" evidence="20"/>
<feature type="transmembrane region" description="Helical" evidence="18">
    <location>
        <begin position="226"/>
        <end position="243"/>
    </location>
</feature>
<accession>K7QM20</accession>
<evidence type="ECO:0000256" key="17">
    <source>
        <dbReference type="ARBA" id="ARBA00049551"/>
    </source>
</evidence>
<feature type="transmembrane region" description="Helical" evidence="18">
    <location>
        <begin position="50"/>
        <end position="71"/>
    </location>
</feature>
<keyword evidence="15 18" id="KW-0496">Mitochondrion</keyword>
<feature type="transmembrane region" description="Helical" evidence="18">
    <location>
        <begin position="135"/>
        <end position="154"/>
    </location>
</feature>
<keyword evidence="7 18" id="KW-0679">Respiratory chain</keyword>
<evidence type="ECO:0000256" key="18">
    <source>
        <dbReference type="RuleBase" id="RU003403"/>
    </source>
</evidence>
<evidence type="ECO:0000256" key="4">
    <source>
        <dbReference type="ARBA" id="ARBA00012944"/>
    </source>
</evidence>
<evidence type="ECO:0000256" key="9">
    <source>
        <dbReference type="ARBA" id="ARBA00022792"/>
    </source>
</evidence>
<keyword evidence="14 18" id="KW-0830">Ubiquinone</keyword>
<dbReference type="PRINTS" id="PR01436">
    <property type="entry name" value="NADHDHGNASE2"/>
</dbReference>
<keyword evidence="8 18" id="KW-0812">Transmembrane</keyword>
<keyword evidence="13 18" id="KW-0520">NAD</keyword>
<evidence type="ECO:0000256" key="16">
    <source>
        <dbReference type="ARBA" id="ARBA00023136"/>
    </source>
</evidence>
<dbReference type="GO" id="GO:0005743">
    <property type="term" value="C:mitochondrial inner membrane"/>
    <property type="evidence" value="ECO:0007669"/>
    <property type="project" value="UniProtKB-SubCell"/>
</dbReference>
<comment type="subcellular location">
    <subcellularLocation>
        <location evidence="2 18">Mitochondrion inner membrane</location>
        <topology evidence="2 18">Multi-pass membrane protein</topology>
    </subcellularLocation>
</comment>
<proteinExistence type="inferred from homology"/>
<evidence type="ECO:0000256" key="8">
    <source>
        <dbReference type="ARBA" id="ARBA00022692"/>
    </source>
</evidence>
<keyword evidence="6" id="KW-0813">Transport</keyword>
<evidence type="ECO:0000256" key="10">
    <source>
        <dbReference type="ARBA" id="ARBA00022967"/>
    </source>
</evidence>
<evidence type="ECO:0000256" key="12">
    <source>
        <dbReference type="ARBA" id="ARBA00022989"/>
    </source>
</evidence>
<feature type="transmembrane region" description="Helical" evidence="18">
    <location>
        <begin position="188"/>
        <end position="205"/>
    </location>
</feature>
<protein>
    <recommendedName>
        <fullName evidence="5 18">NADH-ubiquinone oxidoreductase chain 2</fullName>
        <ecNumber evidence="4 18">7.1.1.2</ecNumber>
    </recommendedName>
</protein>
<evidence type="ECO:0000256" key="2">
    <source>
        <dbReference type="ARBA" id="ARBA00004448"/>
    </source>
</evidence>
<sequence>MNYIYFYFIILCIIFSFSSNNWFLIWVMMEISLISFMPIIKNNTLFNSSALMIYFLIQSLSSILFLLSMIMNYMKSYNQITSLLILLTILLKIGFPPFHSWMIQMSNGLSLIHLFFMITLMKIIPFYFLSFFHSYLLQMMILFSIFLSTILGLNQTLTPKIIIFSSISHMNWMLSIMMYYYLSWIPYFLIYTLITFMLIKSMLLLKWNSINSPIFINNNKTINFQMMVNLMSLAGMPPFLGFFPKWMSIMLLSSSMSMILLALLISSLVNIYIYLRITFSILLNMSMKIKWEKNNIMISKLFLINLMSIFFFIPLI</sequence>
<dbReference type="Pfam" id="PF00361">
    <property type="entry name" value="Proton_antipo_M"/>
    <property type="match status" value="1"/>
</dbReference>
<evidence type="ECO:0000256" key="3">
    <source>
        <dbReference type="ARBA" id="ARBA00007012"/>
    </source>
</evidence>
<comment type="function">
    <text evidence="1">Core subunit of the mitochondrial membrane respiratory chain NADH dehydrogenase (Complex I) that is believed to belong to the minimal assembly required for catalysis. Complex I functions in the transfer of electrons from NADH to the respiratory chain. The immediate electron acceptor for the enzyme is believed to be ubiquinone.</text>
</comment>
<evidence type="ECO:0000256" key="14">
    <source>
        <dbReference type="ARBA" id="ARBA00023075"/>
    </source>
</evidence>
<dbReference type="GeneID" id="14050539"/>
<dbReference type="GO" id="GO:0006120">
    <property type="term" value="P:mitochondrial electron transport, NADH to ubiquinone"/>
    <property type="evidence" value="ECO:0007669"/>
    <property type="project" value="InterPro"/>
</dbReference>
<dbReference type="InterPro" id="IPR003917">
    <property type="entry name" value="NADH_UbQ_OxRdtase_chain2"/>
</dbReference>
<evidence type="ECO:0000256" key="15">
    <source>
        <dbReference type="ARBA" id="ARBA00023128"/>
    </source>
</evidence>
<feature type="transmembrane region" description="Helical" evidence="18">
    <location>
        <begin position="249"/>
        <end position="275"/>
    </location>
</feature>
<evidence type="ECO:0000256" key="13">
    <source>
        <dbReference type="ARBA" id="ARBA00023027"/>
    </source>
</evidence>
<feature type="domain" description="NADH:quinone oxidoreductase/Mrp antiporter transmembrane" evidence="19">
    <location>
        <begin position="19"/>
        <end position="267"/>
    </location>
</feature>
<dbReference type="InterPro" id="IPR001750">
    <property type="entry name" value="ND/Mrp_TM"/>
</dbReference>
<dbReference type="RefSeq" id="YP_007026933.1">
    <property type="nucleotide sequence ID" value="NC_019663.1"/>
</dbReference>
<feature type="transmembrane region" description="Helical" evidence="18">
    <location>
        <begin position="296"/>
        <end position="315"/>
    </location>
</feature>
<evidence type="ECO:0000256" key="5">
    <source>
        <dbReference type="ARBA" id="ARBA00021008"/>
    </source>
</evidence>
<organism evidence="20">
    <name type="scientific">Nuttalliella namaqua</name>
    <dbReference type="NCBI Taxonomy" id="1029659"/>
    <lineage>
        <taxon>Eukaryota</taxon>
        <taxon>Metazoa</taxon>
        <taxon>Ecdysozoa</taxon>
        <taxon>Arthropoda</taxon>
        <taxon>Chelicerata</taxon>
        <taxon>Arachnida</taxon>
        <taxon>Acari</taxon>
        <taxon>Parasitiformes</taxon>
        <taxon>Ixodida</taxon>
        <taxon>Ixodoidea</taxon>
        <taxon>Nuttalliellidae</taxon>
        <taxon>Nuttalliella</taxon>
    </lineage>
</organism>
<feature type="transmembrane region" description="Helical" evidence="18">
    <location>
        <begin position="6"/>
        <end position="29"/>
    </location>
</feature>
<evidence type="ECO:0000259" key="19">
    <source>
        <dbReference type="Pfam" id="PF00361"/>
    </source>
</evidence>
<dbReference type="AlphaFoldDB" id="K7QM20"/>
<comment type="function">
    <text evidence="18">Core subunit of the mitochondrial membrane respiratory chain NADH dehydrogenase (Complex I) which catalyzes electron transfer from NADH through the respiratory chain, using ubiquinone as an electron acceptor. Essential for the catalytic activity and assembly of complex I.</text>
</comment>
<keyword evidence="16 18" id="KW-0472">Membrane</keyword>
<feature type="transmembrane region" description="Helical" evidence="18">
    <location>
        <begin position="77"/>
        <end position="95"/>
    </location>
</feature>
<name>K7QM20_9ACAR</name>
<keyword evidence="10 18" id="KW-1278">Translocase</keyword>
<evidence type="ECO:0000256" key="1">
    <source>
        <dbReference type="ARBA" id="ARBA00003257"/>
    </source>
</evidence>
<evidence type="ECO:0000256" key="11">
    <source>
        <dbReference type="ARBA" id="ARBA00022982"/>
    </source>
</evidence>
<comment type="similarity">
    <text evidence="3 18">Belongs to the complex I subunit 2 family.</text>
</comment>
<evidence type="ECO:0000313" key="20">
    <source>
        <dbReference type="EMBL" id="AFV32078.1"/>
    </source>
</evidence>
<keyword evidence="9 18" id="KW-0999">Mitochondrion inner membrane</keyword>
<evidence type="ECO:0000256" key="6">
    <source>
        <dbReference type="ARBA" id="ARBA00022448"/>
    </source>
</evidence>
<dbReference type="EC" id="7.1.1.2" evidence="4 18"/>